<proteinExistence type="predicted"/>
<organism evidence="1">
    <name type="scientific">marine sediment metagenome</name>
    <dbReference type="NCBI Taxonomy" id="412755"/>
    <lineage>
        <taxon>unclassified sequences</taxon>
        <taxon>metagenomes</taxon>
        <taxon>ecological metagenomes</taxon>
    </lineage>
</organism>
<gene>
    <name evidence="1" type="ORF">LCGC14_2894890</name>
</gene>
<sequence length="49" mass="5740">VPAKPTEEEDEIQTRLGLPLHIQPKSFVDLFSYFSRDGIRHWGIYHCNV</sequence>
<dbReference type="EMBL" id="LAZR01056831">
    <property type="protein sequence ID" value="KKK73335.1"/>
    <property type="molecule type" value="Genomic_DNA"/>
</dbReference>
<dbReference type="AlphaFoldDB" id="A0A0F8YHX7"/>
<accession>A0A0F8YHX7</accession>
<protein>
    <submittedName>
        <fullName evidence="1">Uncharacterized protein</fullName>
    </submittedName>
</protein>
<evidence type="ECO:0000313" key="1">
    <source>
        <dbReference type="EMBL" id="KKK73335.1"/>
    </source>
</evidence>
<feature type="non-terminal residue" evidence="1">
    <location>
        <position position="1"/>
    </location>
</feature>
<name>A0A0F8YHX7_9ZZZZ</name>
<reference evidence="1" key="1">
    <citation type="journal article" date="2015" name="Nature">
        <title>Complex archaea that bridge the gap between prokaryotes and eukaryotes.</title>
        <authorList>
            <person name="Spang A."/>
            <person name="Saw J.H."/>
            <person name="Jorgensen S.L."/>
            <person name="Zaremba-Niedzwiedzka K."/>
            <person name="Martijn J."/>
            <person name="Lind A.E."/>
            <person name="van Eijk R."/>
            <person name="Schleper C."/>
            <person name="Guy L."/>
            <person name="Ettema T.J."/>
        </authorList>
    </citation>
    <scope>NUCLEOTIDE SEQUENCE</scope>
</reference>
<comment type="caution">
    <text evidence="1">The sequence shown here is derived from an EMBL/GenBank/DDBJ whole genome shotgun (WGS) entry which is preliminary data.</text>
</comment>